<dbReference type="Proteomes" id="UP000824469">
    <property type="component" value="Unassembled WGS sequence"/>
</dbReference>
<comment type="caution">
    <text evidence="1">The sequence shown here is derived from an EMBL/GenBank/DDBJ whole genome shotgun (WGS) entry which is preliminary data.</text>
</comment>
<feature type="non-terminal residue" evidence="1">
    <location>
        <position position="102"/>
    </location>
</feature>
<protein>
    <submittedName>
        <fullName evidence="1">Uncharacterized protein</fullName>
    </submittedName>
</protein>
<accession>A0AA38CGA2</accession>
<dbReference type="EMBL" id="JAHRHJ020000010">
    <property type="protein sequence ID" value="KAH9298546.1"/>
    <property type="molecule type" value="Genomic_DNA"/>
</dbReference>
<gene>
    <name evidence="1" type="ORF">KI387_030228</name>
</gene>
<evidence type="ECO:0000313" key="2">
    <source>
        <dbReference type="Proteomes" id="UP000824469"/>
    </source>
</evidence>
<evidence type="ECO:0000313" key="1">
    <source>
        <dbReference type="EMBL" id="KAH9298546.1"/>
    </source>
</evidence>
<proteinExistence type="predicted"/>
<sequence>MHGQDRRPVQGGGYRTAALSRAVVTGPSRPGRAVVPSLNKKMQEERGKKEKIKHVEAERGMRDISVYLARFSRFKENTLQGDLYHHWGMCNIILAVQYPTIL</sequence>
<reference evidence="1 2" key="1">
    <citation type="journal article" date="2021" name="Nat. Plants">
        <title>The Taxus genome provides insights into paclitaxel biosynthesis.</title>
        <authorList>
            <person name="Xiong X."/>
            <person name="Gou J."/>
            <person name="Liao Q."/>
            <person name="Li Y."/>
            <person name="Zhou Q."/>
            <person name="Bi G."/>
            <person name="Li C."/>
            <person name="Du R."/>
            <person name="Wang X."/>
            <person name="Sun T."/>
            <person name="Guo L."/>
            <person name="Liang H."/>
            <person name="Lu P."/>
            <person name="Wu Y."/>
            <person name="Zhang Z."/>
            <person name="Ro D.K."/>
            <person name="Shang Y."/>
            <person name="Huang S."/>
            <person name="Yan J."/>
        </authorList>
    </citation>
    <scope>NUCLEOTIDE SEQUENCE [LARGE SCALE GENOMIC DNA]</scope>
    <source>
        <strain evidence="1">Ta-2019</strain>
    </source>
</reference>
<name>A0AA38CGA2_TAXCH</name>
<organism evidence="1 2">
    <name type="scientific">Taxus chinensis</name>
    <name type="common">Chinese yew</name>
    <name type="synonym">Taxus wallichiana var. chinensis</name>
    <dbReference type="NCBI Taxonomy" id="29808"/>
    <lineage>
        <taxon>Eukaryota</taxon>
        <taxon>Viridiplantae</taxon>
        <taxon>Streptophyta</taxon>
        <taxon>Embryophyta</taxon>
        <taxon>Tracheophyta</taxon>
        <taxon>Spermatophyta</taxon>
        <taxon>Pinopsida</taxon>
        <taxon>Pinidae</taxon>
        <taxon>Conifers II</taxon>
        <taxon>Cupressales</taxon>
        <taxon>Taxaceae</taxon>
        <taxon>Taxus</taxon>
    </lineage>
</organism>
<dbReference type="AlphaFoldDB" id="A0AA38CGA2"/>
<keyword evidence="2" id="KW-1185">Reference proteome</keyword>